<evidence type="ECO:0000313" key="5">
    <source>
        <dbReference type="EMBL" id="CAD7238814.1"/>
    </source>
</evidence>
<name>A0A7R8WVR5_9CRUS</name>
<dbReference type="PANTHER" id="PTHR43553">
    <property type="entry name" value="HEAVY METAL TRANSPORTER"/>
    <property type="match status" value="1"/>
</dbReference>
<dbReference type="GO" id="GO:0016887">
    <property type="term" value="F:ATP hydrolysis activity"/>
    <property type="evidence" value="ECO:0007669"/>
    <property type="project" value="InterPro"/>
</dbReference>
<evidence type="ECO:0000256" key="2">
    <source>
        <dbReference type="ARBA" id="ARBA00022448"/>
    </source>
</evidence>
<dbReference type="InterPro" id="IPR003593">
    <property type="entry name" value="AAA+_ATPase"/>
</dbReference>
<evidence type="ECO:0000256" key="4">
    <source>
        <dbReference type="ARBA" id="ARBA00022840"/>
    </source>
</evidence>
<gene>
    <name evidence="5" type="ORF">CTOB1V02_LOCUS16629</name>
</gene>
<dbReference type="SMART" id="SM00382">
    <property type="entry name" value="AAA"/>
    <property type="match status" value="1"/>
</dbReference>
<dbReference type="CDD" id="cd03225">
    <property type="entry name" value="ABC_cobalt_CbiO_domain1"/>
    <property type="match status" value="1"/>
</dbReference>
<dbReference type="InterPro" id="IPR017871">
    <property type="entry name" value="ABC_transporter-like_CS"/>
</dbReference>
<organism evidence="5">
    <name type="scientific">Cyprideis torosa</name>
    <dbReference type="NCBI Taxonomy" id="163714"/>
    <lineage>
        <taxon>Eukaryota</taxon>
        <taxon>Metazoa</taxon>
        <taxon>Ecdysozoa</taxon>
        <taxon>Arthropoda</taxon>
        <taxon>Crustacea</taxon>
        <taxon>Oligostraca</taxon>
        <taxon>Ostracoda</taxon>
        <taxon>Podocopa</taxon>
        <taxon>Podocopida</taxon>
        <taxon>Cytherocopina</taxon>
        <taxon>Cytheroidea</taxon>
        <taxon>Cytherideidae</taxon>
        <taxon>Cyprideis</taxon>
    </lineage>
</organism>
<dbReference type="GO" id="GO:0005524">
    <property type="term" value="F:ATP binding"/>
    <property type="evidence" value="ECO:0007669"/>
    <property type="project" value="UniProtKB-KW"/>
</dbReference>
<dbReference type="Pfam" id="PF00005">
    <property type="entry name" value="ABC_tran"/>
    <property type="match status" value="1"/>
</dbReference>
<reference evidence="5" key="1">
    <citation type="submission" date="2020-11" db="EMBL/GenBank/DDBJ databases">
        <authorList>
            <person name="Tran Van P."/>
        </authorList>
    </citation>
    <scope>NUCLEOTIDE SEQUENCE</scope>
</reference>
<evidence type="ECO:0000256" key="1">
    <source>
        <dbReference type="ARBA" id="ARBA00005417"/>
    </source>
</evidence>
<dbReference type="GO" id="GO:0042626">
    <property type="term" value="F:ATPase-coupled transmembrane transporter activity"/>
    <property type="evidence" value="ECO:0007669"/>
    <property type="project" value="TreeGrafter"/>
</dbReference>
<dbReference type="InterPro" id="IPR050095">
    <property type="entry name" value="ECF_ABC_transporter_ATP-bd"/>
</dbReference>
<dbReference type="OrthoDB" id="6500128at2759"/>
<keyword evidence="4" id="KW-0067">ATP-binding</keyword>
<dbReference type="PROSITE" id="PS00211">
    <property type="entry name" value="ABC_TRANSPORTER_1"/>
    <property type="match status" value="1"/>
</dbReference>
<keyword evidence="2" id="KW-0813">Transport</keyword>
<dbReference type="InterPro" id="IPR027417">
    <property type="entry name" value="P-loop_NTPase"/>
</dbReference>
<dbReference type="PROSITE" id="PS50893">
    <property type="entry name" value="ABC_TRANSPORTER_2"/>
    <property type="match status" value="1"/>
</dbReference>
<protein>
    <submittedName>
        <fullName evidence="5">Uncharacterized protein</fullName>
    </submittedName>
</protein>
<comment type="similarity">
    <text evidence="1">Belongs to the ABC transporter superfamily.</text>
</comment>
<evidence type="ECO:0000256" key="3">
    <source>
        <dbReference type="ARBA" id="ARBA00022741"/>
    </source>
</evidence>
<feature type="non-terminal residue" evidence="5">
    <location>
        <position position="233"/>
    </location>
</feature>
<accession>A0A7R8WVR5</accession>
<proteinExistence type="inferred from homology"/>
<dbReference type="InterPro" id="IPR003439">
    <property type="entry name" value="ABC_transporter-like_ATP-bd"/>
</dbReference>
<sequence length="233" mass="25233">MVADLSILQAVSASAVYIPGDLLKAVLASLIVGYVSVERDGRRILGPLSLQLDQSRIAVIGGNGSGKSTFARLLNGLLLPSEGRVRVEGLDTATDGAAIRRRVGFVFQNPEHQIVHPTVREDLAFGLRNLGVGRDEADQRISQALDDYDLSHLKDRATRHLSGGERQLVALLGVLVMQPEIIVLDEPATLLDLANRKRLSAVLLTLPQPLVLVTHDLESIAGFERVLRFDGGR</sequence>
<dbReference type="PANTHER" id="PTHR43553:SF24">
    <property type="entry name" value="ENERGY-COUPLING FACTOR TRANSPORTER ATP-BINDING PROTEIN ECFA1"/>
    <property type="match status" value="1"/>
</dbReference>
<dbReference type="GO" id="GO:0043190">
    <property type="term" value="C:ATP-binding cassette (ABC) transporter complex"/>
    <property type="evidence" value="ECO:0007669"/>
    <property type="project" value="TreeGrafter"/>
</dbReference>
<dbReference type="SUPFAM" id="SSF52540">
    <property type="entry name" value="P-loop containing nucleoside triphosphate hydrolases"/>
    <property type="match status" value="1"/>
</dbReference>
<dbReference type="EMBL" id="OB709364">
    <property type="protein sequence ID" value="CAD7238814.1"/>
    <property type="molecule type" value="Genomic_DNA"/>
</dbReference>
<dbReference type="InterPro" id="IPR015856">
    <property type="entry name" value="ABC_transpr_CbiO/EcfA_su"/>
</dbReference>
<keyword evidence="3" id="KW-0547">Nucleotide-binding</keyword>
<dbReference type="AlphaFoldDB" id="A0A7R8WVR5"/>
<dbReference type="Gene3D" id="3.40.50.300">
    <property type="entry name" value="P-loop containing nucleotide triphosphate hydrolases"/>
    <property type="match status" value="1"/>
</dbReference>